<evidence type="ECO:0000313" key="1">
    <source>
        <dbReference type="EMBL" id="KIJ35738.1"/>
    </source>
</evidence>
<dbReference type="EMBL" id="KN837185">
    <property type="protein sequence ID" value="KIJ35738.1"/>
    <property type="molecule type" value="Genomic_DNA"/>
</dbReference>
<evidence type="ECO:0000313" key="2">
    <source>
        <dbReference type="Proteomes" id="UP000054279"/>
    </source>
</evidence>
<dbReference type="AlphaFoldDB" id="A0A0C9TZ61"/>
<dbReference type="Proteomes" id="UP000054279">
    <property type="component" value="Unassembled WGS sequence"/>
</dbReference>
<gene>
    <name evidence="1" type="ORF">M422DRAFT_34533</name>
</gene>
<name>A0A0C9TZ61_SPHS4</name>
<dbReference type="HOGENOM" id="CLU_774263_0_0_1"/>
<accession>A0A0C9TZ61</accession>
<dbReference type="OrthoDB" id="3145912at2759"/>
<protein>
    <submittedName>
        <fullName evidence="1">Uncharacterized protein</fullName>
    </submittedName>
</protein>
<sequence length="358" mass="39703">MDPTIFSLLPAEVVRLILDHSARDSSQAAARLLRVSKLVHTWVLPTFYETLVINVAARNDLQACNDIVSGWHTRFLNLQSRSPGYEDSSYVDKGLKDSKRYASSLKNICLTIPLNTAGIPIMASYSVVSALLALHITRDQLKDVRQLIRESKQIENLYIDVALDELGMRGPQGGGMHAMMTPISTSSWLSMGAFGLGTALGESLTHLHCGSWEAWISASRYLGLLMNLTHLRVDVAYNTGILGSFLPLLSKRKKVLPLLTHFAVALDSRSGRQELKGMADFVAGILRRREVVQVVLMAWFCWETTRTGVMDVLSVVENSEGRLGVIDMTGCADLGRSVKEWEDEARGKRCIWDEAIQV</sequence>
<reference evidence="1 2" key="1">
    <citation type="submission" date="2014-06" db="EMBL/GenBank/DDBJ databases">
        <title>Evolutionary Origins and Diversification of the Mycorrhizal Mutualists.</title>
        <authorList>
            <consortium name="DOE Joint Genome Institute"/>
            <consortium name="Mycorrhizal Genomics Consortium"/>
            <person name="Kohler A."/>
            <person name="Kuo A."/>
            <person name="Nagy L.G."/>
            <person name="Floudas D."/>
            <person name="Copeland A."/>
            <person name="Barry K.W."/>
            <person name="Cichocki N."/>
            <person name="Veneault-Fourrey C."/>
            <person name="LaButti K."/>
            <person name="Lindquist E.A."/>
            <person name="Lipzen A."/>
            <person name="Lundell T."/>
            <person name="Morin E."/>
            <person name="Murat C."/>
            <person name="Riley R."/>
            <person name="Ohm R."/>
            <person name="Sun H."/>
            <person name="Tunlid A."/>
            <person name="Henrissat B."/>
            <person name="Grigoriev I.V."/>
            <person name="Hibbett D.S."/>
            <person name="Martin F."/>
        </authorList>
    </citation>
    <scope>NUCLEOTIDE SEQUENCE [LARGE SCALE GENOMIC DNA]</scope>
    <source>
        <strain evidence="1 2">SS14</strain>
    </source>
</reference>
<proteinExistence type="predicted"/>
<organism evidence="1 2">
    <name type="scientific">Sphaerobolus stellatus (strain SS14)</name>
    <dbReference type="NCBI Taxonomy" id="990650"/>
    <lineage>
        <taxon>Eukaryota</taxon>
        <taxon>Fungi</taxon>
        <taxon>Dikarya</taxon>
        <taxon>Basidiomycota</taxon>
        <taxon>Agaricomycotina</taxon>
        <taxon>Agaricomycetes</taxon>
        <taxon>Phallomycetidae</taxon>
        <taxon>Geastrales</taxon>
        <taxon>Sphaerobolaceae</taxon>
        <taxon>Sphaerobolus</taxon>
    </lineage>
</organism>
<keyword evidence="2" id="KW-1185">Reference proteome</keyword>